<dbReference type="HOGENOM" id="CLU_1204274_0_0_9"/>
<proteinExistence type="predicted"/>
<evidence type="ECO:0000313" key="3">
    <source>
        <dbReference type="Proteomes" id="UP000004171"/>
    </source>
</evidence>
<dbReference type="PATRIC" id="fig|888820.3.peg.1623"/>
<feature type="coiled-coil region" evidence="1">
    <location>
        <begin position="25"/>
        <end position="87"/>
    </location>
</feature>
<sequence>MRLFFFLVKRVKGEQQRSSRKSKTISTIKKDKRNEERNMETLQTIETKIEKMIEQNKKDIQKAEAELVKANQAVSNAQEKLIQAQKEIDSQKYVKAKDDLWIAEHTREFYDKQLTTLKNSPLIPYEEFHAMIKDVEKFANEEQKTYFELAYEKITEINKIGDKSLEKTQSIDALLKKIVKELGKNNEDYKKSKDGAIISNLYFGISYEPRQALYHYKNQLEKLFDHILDH</sequence>
<name>F3UDQ3_STRSA</name>
<keyword evidence="1" id="KW-0175">Coiled coil</keyword>
<protein>
    <submittedName>
        <fullName evidence="2">Uncharacterized protein</fullName>
    </submittedName>
</protein>
<dbReference type="EMBL" id="AFFL01000004">
    <property type="protein sequence ID" value="EGJ37879.1"/>
    <property type="molecule type" value="Genomic_DNA"/>
</dbReference>
<evidence type="ECO:0000313" key="2">
    <source>
        <dbReference type="EMBL" id="EGJ37879.1"/>
    </source>
</evidence>
<dbReference type="Proteomes" id="UP000004171">
    <property type="component" value="Unassembled WGS sequence"/>
</dbReference>
<reference evidence="2 3" key="1">
    <citation type="submission" date="2011-03" db="EMBL/GenBank/DDBJ databases">
        <authorList>
            <person name="Muzny D."/>
            <person name="Qin X."/>
            <person name="Deng J."/>
            <person name="Jiang H."/>
            <person name="Liu Y."/>
            <person name="Qu J."/>
            <person name="Song X.-Z."/>
            <person name="Zhang L."/>
            <person name="Thornton R."/>
            <person name="Coyle M."/>
            <person name="Francisco L."/>
            <person name="Jackson L."/>
            <person name="Javaid M."/>
            <person name="Korchina V."/>
            <person name="Kovar C."/>
            <person name="Mata R."/>
            <person name="Mathew T."/>
            <person name="Ngo R."/>
            <person name="Nguyen L."/>
            <person name="Nguyen N."/>
            <person name="Okwuonu G."/>
            <person name="Ongeri F."/>
            <person name="Pham C."/>
            <person name="Simmons D."/>
            <person name="Wilczek-Boney K."/>
            <person name="Hale W."/>
            <person name="Jakkamsetti A."/>
            <person name="Pham P."/>
            <person name="Ruth R."/>
            <person name="San Lucas F."/>
            <person name="Warren J."/>
            <person name="Zhang J."/>
            <person name="Zhao Z."/>
            <person name="Zhou C."/>
            <person name="Zhu D."/>
            <person name="Lee S."/>
            <person name="Bess C."/>
            <person name="Blankenburg K."/>
            <person name="Forbes L."/>
            <person name="Fu Q."/>
            <person name="Gubbala S."/>
            <person name="Hirani K."/>
            <person name="Jayaseelan J.C."/>
            <person name="Lara F."/>
            <person name="Munidasa M."/>
            <person name="Palculict T."/>
            <person name="Patil S."/>
            <person name="Pu L.-L."/>
            <person name="Saada N."/>
            <person name="Tang L."/>
            <person name="Weissenberger G."/>
            <person name="Zhu Y."/>
            <person name="Hemphill L."/>
            <person name="Shang Y."/>
            <person name="Youmans B."/>
            <person name="Ayvaz T."/>
            <person name="Ross M."/>
            <person name="Santibanez J."/>
            <person name="Aqrawi P."/>
            <person name="Gross S."/>
            <person name="Joshi V."/>
            <person name="Fowler G."/>
            <person name="Nazareth L."/>
            <person name="Reid J."/>
            <person name="Worley K."/>
            <person name="Petrosino J."/>
            <person name="Highlander S."/>
            <person name="Gibbs R."/>
        </authorList>
    </citation>
    <scope>NUCLEOTIDE SEQUENCE [LARGE SCALE GENOMIC DNA]</scope>
    <source>
        <strain evidence="2 3">SK1056</strain>
    </source>
</reference>
<evidence type="ECO:0000256" key="1">
    <source>
        <dbReference type="SAM" id="Coils"/>
    </source>
</evidence>
<organism evidence="2 3">
    <name type="scientific">Streptococcus sanguinis SK1056</name>
    <dbReference type="NCBI Taxonomy" id="888820"/>
    <lineage>
        <taxon>Bacteria</taxon>
        <taxon>Bacillati</taxon>
        <taxon>Bacillota</taxon>
        <taxon>Bacilli</taxon>
        <taxon>Lactobacillales</taxon>
        <taxon>Streptococcaceae</taxon>
        <taxon>Streptococcus</taxon>
    </lineage>
</organism>
<comment type="caution">
    <text evidence="2">The sequence shown here is derived from an EMBL/GenBank/DDBJ whole genome shotgun (WGS) entry which is preliminary data.</text>
</comment>
<dbReference type="AlphaFoldDB" id="F3UDQ3"/>
<accession>F3UDQ3</accession>
<gene>
    <name evidence="2" type="ORF">HMPREF9393_1660</name>
</gene>